<dbReference type="AlphaFoldDB" id="A0A558FD57"/>
<dbReference type="PANTHER" id="PTHR35191:SF1">
    <property type="entry name" value="PROPHAGE SIDE TAIL FIBER PROTEIN HOMOLOG STFQ-RELATED"/>
    <property type="match status" value="1"/>
</dbReference>
<dbReference type="SUPFAM" id="SSF51126">
    <property type="entry name" value="Pectin lyase-like"/>
    <property type="match status" value="1"/>
</dbReference>
<accession>A0A558FD57</accession>
<dbReference type="InterPro" id="IPR022225">
    <property type="entry name" value="Phage_tail_fibre_N"/>
</dbReference>
<gene>
    <name evidence="2" type="ORF">FPV60_07665</name>
</gene>
<dbReference type="Proteomes" id="UP000316981">
    <property type="component" value="Unassembled WGS sequence"/>
</dbReference>
<name>A0A558FD57_9GAMM</name>
<protein>
    <recommendedName>
        <fullName evidence="1">Phage tail fibre protein N-terminal domain-containing protein</fullName>
    </recommendedName>
</protein>
<reference evidence="2 3" key="1">
    <citation type="submission" date="2019-07" db="EMBL/GenBank/DDBJ databases">
        <title>Draft Genome Sequence of the first blaOXA-58-Harboring Acinetobacter colistiniresistens clinical isolate from Brazil.</title>
        <authorList>
            <person name="Favaro L.S."/>
            <person name="Paula-Petroli S.B."/>
            <person name="Moura C.F."/>
            <person name="Tognim M.C.B."/>
            <person name="Venancio E.J."/>
            <person name="Yamada-Ogatta S.F."/>
            <person name="Carrara-Marroni F.E."/>
        </authorList>
    </citation>
    <scope>NUCLEOTIDE SEQUENCE [LARGE SCALE GENOMIC DNA]</scope>
    <source>
        <strain evidence="2 3">DL</strain>
    </source>
</reference>
<organism evidence="2 3">
    <name type="scientific">Acinetobacter colistiniresistens</name>
    <dbReference type="NCBI Taxonomy" id="280145"/>
    <lineage>
        <taxon>Bacteria</taxon>
        <taxon>Pseudomonadati</taxon>
        <taxon>Pseudomonadota</taxon>
        <taxon>Gammaproteobacteria</taxon>
        <taxon>Moraxellales</taxon>
        <taxon>Moraxellaceae</taxon>
        <taxon>Acinetobacter</taxon>
    </lineage>
</organism>
<dbReference type="InterPro" id="IPR011050">
    <property type="entry name" value="Pectin_lyase_fold/virulence"/>
</dbReference>
<feature type="domain" description="Phage tail fibre protein N-terminal" evidence="1">
    <location>
        <begin position="1"/>
        <end position="149"/>
    </location>
</feature>
<dbReference type="Gene3D" id="2.160.20.10">
    <property type="entry name" value="Single-stranded right-handed beta-helix, Pectin lyase-like"/>
    <property type="match status" value="1"/>
</dbReference>
<sequence length="776" mass="84368">MAAQYHSLFTTQGLALLREAIQNGTKLGITHMAYGDGNGIVPTPNADFAKLVKEVYRTPLNRLAPSKDNPNWLEADGVIPSAIGGFNIREVGLYAGNVLVAYANYPSTYKPSADQGTAQIKTIRIVLQIDNTANFELKIDASVVMATIQSVNDVKLELYQNTIGQVATELELERLEVWGDRTVYVKDAGYFTYSIATAAWIPIDNFVFITESIADLVDLNSWPGRTVLVKSYYEGLSQGGGEFVAMQDSNLSANGVTIFSSKKPNIFWVRTNFKEITPTMAGAVGNGIFDDTDGIQKCISMFRSINMKDKQWYVTKKITVPSYRFIDLYGSNLKANNGTDPIFEFVQAGEGLTISHGGGVITGIAGSFLKCSGSTNQPTTVGQSARQIRLEGLYIVSETIKWFCDWQDAVRQVFFNKCHVYTANGINANGKCVEIEGHGCIFYGSTQDTTTSGFKLRAPGNGRWYSEGFHFTDCTIDNYGITFDVNDIYAMSITAGFVGSLPLEGCLVAKFGQPTSTHCKNIKFTGVNIYGRIEFEPNGGNDYHAQFTGCVSEGFEGVAILLKNNASSISIADHHFHSSKKEGVAVVGVDNNNNISVSNISCDSSMVGGVQFKGSNGNNCSVDGITYDGTKDPFYTERAVLVSNIPVATSLTVGYLQKFNKEDLNGSRAVGDTIASVSGWFAKGETGNIICEIGFKNADAATQRFDITIPDGMVIPNGLDWNSKYIFTNAASGRLSVRIPYAITKNITNQSVSIVNAVGNTVNIPYHGIFGFKRDW</sequence>
<evidence type="ECO:0000313" key="2">
    <source>
        <dbReference type="EMBL" id="TVT83427.1"/>
    </source>
</evidence>
<dbReference type="Pfam" id="PF12571">
    <property type="entry name" value="Phage_tail_fib"/>
    <property type="match status" value="1"/>
</dbReference>
<evidence type="ECO:0000313" key="3">
    <source>
        <dbReference type="Proteomes" id="UP000316981"/>
    </source>
</evidence>
<comment type="caution">
    <text evidence="2">The sequence shown here is derived from an EMBL/GenBank/DDBJ whole genome shotgun (WGS) entry which is preliminary data.</text>
</comment>
<evidence type="ECO:0000259" key="1">
    <source>
        <dbReference type="Pfam" id="PF12571"/>
    </source>
</evidence>
<dbReference type="RefSeq" id="WP_144583195.1">
    <property type="nucleotide sequence ID" value="NZ_VMTP01000048.1"/>
</dbReference>
<dbReference type="InterPro" id="IPR012334">
    <property type="entry name" value="Pectin_lyas_fold"/>
</dbReference>
<dbReference type="EMBL" id="VMTP01000048">
    <property type="protein sequence ID" value="TVT83427.1"/>
    <property type="molecule type" value="Genomic_DNA"/>
</dbReference>
<proteinExistence type="predicted"/>
<dbReference type="InterPro" id="IPR051934">
    <property type="entry name" value="Phage_Tail_Fiber_Structural"/>
</dbReference>
<dbReference type="PANTHER" id="PTHR35191">
    <property type="entry name" value="PROPHAGE SIDE TAIL FIBER PROTEIN HOMOLOG STFQ-RELATED"/>
    <property type="match status" value="1"/>
</dbReference>